<proteinExistence type="predicted"/>
<dbReference type="CDD" id="cd14324">
    <property type="entry name" value="UBA_Dsk2p_like"/>
    <property type="match status" value="1"/>
</dbReference>
<accession>Q6CSD9</accession>
<dbReference type="InterPro" id="IPR015496">
    <property type="entry name" value="Ubiquilin"/>
</dbReference>
<feature type="domain" description="UBA" evidence="2">
    <location>
        <begin position="325"/>
        <end position="369"/>
    </location>
</feature>
<dbReference type="HOGENOM" id="CLU_024293_0_1_1"/>
<dbReference type="PANTHER" id="PTHR10677">
    <property type="entry name" value="UBIQUILIN"/>
    <property type="match status" value="1"/>
</dbReference>
<dbReference type="KEGG" id="kla:KLLA0_D01859g"/>
<gene>
    <name evidence="4" type="ORF">KLLA0_D01859g</name>
</gene>
<dbReference type="STRING" id="284590.Q6CSD9"/>
<sequence length="371" mass="38182">MSQISVHVKSGQNNWTVEIESAATIRAFKETISGVSGVPADNQRLIYSGKILKDTETVESYKIQDGHSVHMVKSGGASAATTGSTTTGSAASPAATNSAAPSNISAGQTGGFNPLADLTGARYAGLANLPSADMFGPDGGLNSSNGANPESMLQMLENPIFQSQMNEMLSNPQMVDFLIQQNPQLQALGPRARDMLQSPFFRQMMTDPQMIRQSMQMANSMGMSPDGAASAFPAPGSASGAGGANETSTNDADSAATGAAASSTGQANPFAGLFGATPGNAAAANPFAGLFPGGQQPQFNQELLASMFGGNSNATGAAPAVDNRPPEERYESQLRQLNDMGFFDFDRNVAALRRAGGSVQGALDALLNGDV</sequence>
<feature type="domain" description="Ubiquitin-like" evidence="3">
    <location>
        <begin position="2"/>
        <end position="72"/>
    </location>
</feature>
<dbReference type="PANTHER" id="PTHR10677:SF3">
    <property type="entry name" value="FI07626P-RELATED"/>
    <property type="match status" value="1"/>
</dbReference>
<organism evidence="4 5">
    <name type="scientific">Kluyveromyces lactis (strain ATCC 8585 / CBS 2359 / DSM 70799 / NBRC 1267 / NRRL Y-1140 / WM37)</name>
    <name type="common">Yeast</name>
    <name type="synonym">Candida sphaerica</name>
    <dbReference type="NCBI Taxonomy" id="284590"/>
    <lineage>
        <taxon>Eukaryota</taxon>
        <taxon>Fungi</taxon>
        <taxon>Dikarya</taxon>
        <taxon>Ascomycota</taxon>
        <taxon>Saccharomycotina</taxon>
        <taxon>Saccharomycetes</taxon>
        <taxon>Saccharomycetales</taxon>
        <taxon>Saccharomycetaceae</taxon>
        <taxon>Kluyveromyces</taxon>
    </lineage>
</organism>
<evidence type="ECO:0000313" key="5">
    <source>
        <dbReference type="Proteomes" id="UP000000598"/>
    </source>
</evidence>
<feature type="compositionally biased region" description="Low complexity" evidence="1">
    <location>
        <begin position="224"/>
        <end position="238"/>
    </location>
</feature>
<dbReference type="Proteomes" id="UP000000598">
    <property type="component" value="Chromosome D"/>
</dbReference>
<dbReference type="PRINTS" id="PR00348">
    <property type="entry name" value="UBIQUITIN"/>
</dbReference>
<feature type="region of interest" description="Disordered" evidence="1">
    <location>
        <begin position="74"/>
        <end position="102"/>
    </location>
</feature>
<evidence type="ECO:0000256" key="1">
    <source>
        <dbReference type="SAM" id="MobiDB-lite"/>
    </source>
</evidence>
<dbReference type="InParanoid" id="Q6CSD9"/>
<dbReference type="AlphaFoldDB" id="Q6CSD9"/>
<dbReference type="InterPro" id="IPR015940">
    <property type="entry name" value="UBA"/>
</dbReference>
<dbReference type="EMBL" id="CR382124">
    <property type="protein sequence ID" value="CAH00246.1"/>
    <property type="molecule type" value="Genomic_DNA"/>
</dbReference>
<protein>
    <submittedName>
        <fullName evidence="4">KLLA0D01859p</fullName>
    </submittedName>
</protein>
<dbReference type="InterPro" id="IPR009060">
    <property type="entry name" value="UBA-like_sf"/>
</dbReference>
<keyword evidence="5" id="KW-1185">Reference proteome</keyword>
<dbReference type="Pfam" id="PF23195">
    <property type="entry name" value="UBQLN1"/>
    <property type="match status" value="1"/>
</dbReference>
<dbReference type="PaxDb" id="284590-Q6CSD9"/>
<dbReference type="SMART" id="SM00727">
    <property type="entry name" value="STI1"/>
    <property type="match status" value="2"/>
</dbReference>
<dbReference type="FunCoup" id="Q6CSD9">
    <property type="interactions" value="720"/>
</dbReference>
<dbReference type="SUPFAM" id="SSF54236">
    <property type="entry name" value="Ubiquitin-like"/>
    <property type="match status" value="1"/>
</dbReference>
<dbReference type="Gene3D" id="1.10.8.10">
    <property type="entry name" value="DNA helicase RuvA subunit, C-terminal domain"/>
    <property type="match status" value="1"/>
</dbReference>
<dbReference type="Pfam" id="PF00627">
    <property type="entry name" value="UBA"/>
    <property type="match status" value="1"/>
</dbReference>
<dbReference type="SMART" id="SM00165">
    <property type="entry name" value="UBA"/>
    <property type="match status" value="1"/>
</dbReference>
<dbReference type="SUPFAM" id="SSF46934">
    <property type="entry name" value="UBA-like"/>
    <property type="match status" value="1"/>
</dbReference>
<dbReference type="SMART" id="SM00213">
    <property type="entry name" value="UBQ"/>
    <property type="match status" value="1"/>
</dbReference>
<reference evidence="4 5" key="1">
    <citation type="journal article" date="2004" name="Nature">
        <title>Genome evolution in yeasts.</title>
        <authorList>
            <consortium name="Genolevures"/>
            <person name="Dujon B."/>
            <person name="Sherman D."/>
            <person name="Fischer G."/>
            <person name="Durrens P."/>
            <person name="Casaregola S."/>
            <person name="Lafontaine I."/>
            <person name="de Montigny J."/>
            <person name="Marck C."/>
            <person name="Neuveglise C."/>
            <person name="Talla E."/>
            <person name="Goffard N."/>
            <person name="Frangeul L."/>
            <person name="Aigle M."/>
            <person name="Anthouard V."/>
            <person name="Babour A."/>
            <person name="Barbe V."/>
            <person name="Barnay S."/>
            <person name="Blanchin S."/>
            <person name="Beckerich J.M."/>
            <person name="Beyne E."/>
            <person name="Bleykasten C."/>
            <person name="Boisrame A."/>
            <person name="Boyer J."/>
            <person name="Cattolico L."/>
            <person name="Confanioleri F."/>
            <person name="de Daruvar A."/>
            <person name="Despons L."/>
            <person name="Fabre E."/>
            <person name="Fairhead C."/>
            <person name="Ferry-Dumazet H."/>
            <person name="Groppi A."/>
            <person name="Hantraye F."/>
            <person name="Hennequin C."/>
            <person name="Jauniaux N."/>
            <person name="Joyet P."/>
            <person name="Kachouri R."/>
            <person name="Kerrest A."/>
            <person name="Koszul R."/>
            <person name="Lemaire M."/>
            <person name="Lesur I."/>
            <person name="Ma L."/>
            <person name="Muller H."/>
            <person name="Nicaud J.M."/>
            <person name="Nikolski M."/>
            <person name="Oztas S."/>
            <person name="Ozier-Kalogeropoulos O."/>
            <person name="Pellenz S."/>
            <person name="Potier S."/>
            <person name="Richard G.F."/>
            <person name="Straub M.L."/>
            <person name="Suleau A."/>
            <person name="Swennene D."/>
            <person name="Tekaia F."/>
            <person name="Wesolowski-Louvel M."/>
            <person name="Westhof E."/>
            <person name="Wirth B."/>
            <person name="Zeniou-Meyer M."/>
            <person name="Zivanovic I."/>
            <person name="Bolotin-Fukuhara M."/>
            <person name="Thierry A."/>
            <person name="Bouchier C."/>
            <person name="Caudron B."/>
            <person name="Scarpelli C."/>
            <person name="Gaillardin C."/>
            <person name="Weissenbach J."/>
            <person name="Wincker P."/>
            <person name="Souciet J.L."/>
        </authorList>
    </citation>
    <scope>NUCLEOTIDE SEQUENCE [LARGE SCALE GENOMIC DNA]</scope>
    <source>
        <strain evidence="5">ATCC 8585 / CBS 2359 / DSM 70799 / NBRC 1267 / NRRL Y-1140 / WM37</strain>
    </source>
</reference>
<feature type="region of interest" description="Disordered" evidence="1">
    <location>
        <begin position="221"/>
        <end position="263"/>
    </location>
</feature>
<dbReference type="CDD" id="cd16106">
    <property type="entry name" value="Ubl_Dsk2p_like"/>
    <property type="match status" value="1"/>
</dbReference>
<name>Q6CSD9_KLULA</name>
<dbReference type="InterPro" id="IPR019956">
    <property type="entry name" value="Ubiquitin_dom"/>
</dbReference>
<evidence type="ECO:0000259" key="3">
    <source>
        <dbReference type="PROSITE" id="PS50053"/>
    </source>
</evidence>
<dbReference type="GO" id="GO:0005829">
    <property type="term" value="C:cytosol"/>
    <property type="evidence" value="ECO:0007669"/>
    <property type="project" value="TreeGrafter"/>
</dbReference>
<dbReference type="Pfam" id="PF00240">
    <property type="entry name" value="ubiquitin"/>
    <property type="match status" value="1"/>
</dbReference>
<dbReference type="Gene3D" id="3.10.20.90">
    <property type="entry name" value="Phosphatidylinositol 3-kinase Catalytic Subunit, Chain A, domain 1"/>
    <property type="match status" value="1"/>
</dbReference>
<dbReference type="GO" id="GO:0031593">
    <property type="term" value="F:polyubiquitin modification-dependent protein binding"/>
    <property type="evidence" value="ECO:0007669"/>
    <property type="project" value="TreeGrafter"/>
</dbReference>
<dbReference type="PROSITE" id="PS50053">
    <property type="entry name" value="UBIQUITIN_2"/>
    <property type="match status" value="1"/>
</dbReference>
<dbReference type="FunFam" id="1.10.8.10:FF:000024">
    <property type="entry name" value="Ubiquitin domain-containing protein DSK2"/>
    <property type="match status" value="1"/>
</dbReference>
<dbReference type="InterPro" id="IPR006636">
    <property type="entry name" value="STI1_HS-bd"/>
</dbReference>
<evidence type="ECO:0000259" key="2">
    <source>
        <dbReference type="PROSITE" id="PS50030"/>
    </source>
</evidence>
<dbReference type="InterPro" id="IPR000626">
    <property type="entry name" value="Ubiquitin-like_dom"/>
</dbReference>
<dbReference type="PROSITE" id="PS50030">
    <property type="entry name" value="UBA"/>
    <property type="match status" value="1"/>
</dbReference>
<feature type="compositionally biased region" description="Low complexity" evidence="1">
    <location>
        <begin position="247"/>
        <end position="263"/>
    </location>
</feature>
<dbReference type="eggNOG" id="KOG0010">
    <property type="taxonomic scope" value="Eukaryota"/>
</dbReference>
<evidence type="ECO:0000313" key="4">
    <source>
        <dbReference type="EMBL" id="CAH00246.1"/>
    </source>
</evidence>
<dbReference type="GO" id="GO:0006511">
    <property type="term" value="P:ubiquitin-dependent protein catabolic process"/>
    <property type="evidence" value="ECO:0007669"/>
    <property type="project" value="TreeGrafter"/>
</dbReference>
<dbReference type="OMA" id="PGMDMFG"/>
<dbReference type="InterPro" id="IPR029071">
    <property type="entry name" value="Ubiquitin-like_domsf"/>
</dbReference>